<dbReference type="EMBL" id="HE999757">
    <property type="protein sequence ID" value="CCO11797.2"/>
    <property type="molecule type" value="Genomic_DNA"/>
</dbReference>
<sequence>MQEDYSQKIDIELKWEKYKNEKLNLNKKGNNLAIVVLISIIISCIVLILFYFFISKEFVRSTWLIFITIGGLIGVYVFESIFVSNEDEIKKIFFKHHREEIMPLVVSKTMKLEPIKKNDLKPIYIVVSSPYGVEKQIVDCAIKTEKGIELKKYIKDNASKFYFQDIKISEDDKPRVEMKNRRFASENLKNIFREYSLMDLYYLEYTFYLPEENMETFFEKICYKGESL</sequence>
<accession>K8E557</accession>
<keyword evidence="1" id="KW-1133">Transmembrane helix</keyword>
<feature type="transmembrane region" description="Helical" evidence="1">
    <location>
        <begin position="60"/>
        <end position="83"/>
    </location>
</feature>
<reference evidence="3" key="1">
    <citation type="journal article" date="2013" name="Genome Announc.">
        <title>Complete Chromosome Sequence of Carnobacterium maltaromaticum LMA 28.</title>
        <authorList>
            <person name="Cailliez-Grimal C."/>
            <person name="Chaillou S."/>
            <person name="Anba-Mondoloni J."/>
            <person name="Loux V."/>
            <person name="Afzal M.I."/>
            <person name="Rahman A."/>
            <person name="Kergourlay G."/>
            <person name="Champomier-Verges M.C."/>
            <person name="Zagorec M."/>
            <person name="Dalgaard P."/>
            <person name="Leisner J.J."/>
            <person name="Prevost H."/>
            <person name="Revol-Junelles A.M."/>
            <person name="Borges F."/>
        </authorList>
    </citation>
    <scope>NUCLEOTIDE SEQUENCE</scope>
    <source>
        <strain evidence="3">LMA28</strain>
    </source>
</reference>
<keyword evidence="1" id="KW-0812">Transmembrane</keyword>
<evidence type="ECO:0000313" key="2">
    <source>
        <dbReference type="EMBL" id="CCO11797.2"/>
    </source>
</evidence>
<dbReference type="Proteomes" id="UP000000212">
    <property type="component" value="Chromosome"/>
</dbReference>
<evidence type="ECO:0000313" key="3">
    <source>
        <dbReference type="Proteomes" id="UP000000212"/>
    </source>
</evidence>
<dbReference type="HOGENOM" id="CLU_1213022_0_0_9"/>
<organism evidence="2 3">
    <name type="scientific">Carnobacterium maltaromaticum LMA28</name>
    <dbReference type="NCBI Taxonomy" id="1234679"/>
    <lineage>
        <taxon>Bacteria</taxon>
        <taxon>Bacillati</taxon>
        <taxon>Bacillota</taxon>
        <taxon>Bacilli</taxon>
        <taxon>Lactobacillales</taxon>
        <taxon>Carnobacteriaceae</taxon>
        <taxon>Carnobacterium</taxon>
    </lineage>
</organism>
<keyword evidence="1" id="KW-0472">Membrane</keyword>
<name>K8E557_CARML</name>
<dbReference type="KEGG" id="cml:BN424_2357"/>
<feature type="transmembrane region" description="Helical" evidence="1">
    <location>
        <begin position="32"/>
        <end position="54"/>
    </location>
</feature>
<protein>
    <submittedName>
        <fullName evidence="2">Uncharacterized protein</fullName>
    </submittedName>
</protein>
<proteinExistence type="predicted"/>
<dbReference type="STRING" id="1234679.BN424_2357"/>
<keyword evidence="3" id="KW-1185">Reference proteome</keyword>
<dbReference type="RefSeq" id="WP_015076923.1">
    <property type="nucleotide sequence ID" value="NC_019425.2"/>
</dbReference>
<gene>
    <name evidence="2" type="ORF">BN424_2357</name>
</gene>
<evidence type="ECO:0000256" key="1">
    <source>
        <dbReference type="SAM" id="Phobius"/>
    </source>
</evidence>
<dbReference type="AlphaFoldDB" id="K8E557"/>